<accession>A0A2V4MXI4</accession>
<dbReference type="EMBL" id="QFVT01000015">
    <property type="protein sequence ID" value="PYC46362.1"/>
    <property type="molecule type" value="Genomic_DNA"/>
</dbReference>
<evidence type="ECO:0000256" key="3">
    <source>
        <dbReference type="ARBA" id="ARBA00022448"/>
    </source>
</evidence>
<keyword evidence="10" id="KW-1185">Reference proteome</keyword>
<feature type="domain" description="Multidrug resistance protein MdtA-like barrel-sandwich hybrid" evidence="6">
    <location>
        <begin position="76"/>
        <end position="192"/>
    </location>
</feature>
<comment type="similarity">
    <text evidence="2">Belongs to the membrane fusion protein (MFP) (TC 8.A.1) family.</text>
</comment>
<dbReference type="Pfam" id="PF25917">
    <property type="entry name" value="BSH_RND"/>
    <property type="match status" value="1"/>
</dbReference>
<dbReference type="InterPro" id="IPR058627">
    <property type="entry name" value="MdtA-like_C"/>
</dbReference>
<feature type="compositionally biased region" description="Basic and acidic residues" evidence="5">
    <location>
        <begin position="399"/>
        <end position="414"/>
    </location>
</feature>
<dbReference type="Pfam" id="PF25954">
    <property type="entry name" value="Beta-barrel_RND_2"/>
    <property type="match status" value="1"/>
</dbReference>
<feature type="coiled-coil region" evidence="4">
    <location>
        <begin position="140"/>
        <end position="167"/>
    </location>
</feature>
<dbReference type="GO" id="GO:1990281">
    <property type="term" value="C:efflux pump complex"/>
    <property type="evidence" value="ECO:0007669"/>
    <property type="project" value="TreeGrafter"/>
</dbReference>
<dbReference type="Gene3D" id="2.40.50.100">
    <property type="match status" value="1"/>
</dbReference>
<feature type="compositionally biased region" description="Basic and acidic residues" evidence="5">
    <location>
        <begin position="361"/>
        <end position="375"/>
    </location>
</feature>
<dbReference type="Gene3D" id="2.40.30.170">
    <property type="match status" value="1"/>
</dbReference>
<gene>
    <name evidence="9" type="ORF">DI396_15715</name>
</gene>
<evidence type="ECO:0000256" key="1">
    <source>
        <dbReference type="ARBA" id="ARBA00004196"/>
    </source>
</evidence>
<comment type="caution">
    <text evidence="9">The sequence shown here is derived from an EMBL/GenBank/DDBJ whole genome shotgun (WGS) entry which is preliminary data.</text>
</comment>
<dbReference type="GO" id="GO:0015562">
    <property type="term" value="F:efflux transmembrane transporter activity"/>
    <property type="evidence" value="ECO:0007669"/>
    <property type="project" value="TreeGrafter"/>
</dbReference>
<dbReference type="InterPro" id="IPR006143">
    <property type="entry name" value="RND_pump_MFP"/>
</dbReference>
<feature type="domain" description="Multidrug resistance protein MdtA-like C-terminal permuted SH3" evidence="8">
    <location>
        <begin position="279"/>
        <end position="345"/>
    </location>
</feature>
<evidence type="ECO:0000259" key="8">
    <source>
        <dbReference type="Pfam" id="PF25967"/>
    </source>
</evidence>
<keyword evidence="3" id="KW-0813">Transport</keyword>
<dbReference type="PANTHER" id="PTHR30469:SF11">
    <property type="entry name" value="BLL4320 PROTEIN"/>
    <property type="match status" value="1"/>
</dbReference>
<evidence type="ECO:0000313" key="9">
    <source>
        <dbReference type="EMBL" id="PYC46362.1"/>
    </source>
</evidence>
<dbReference type="AlphaFoldDB" id="A0A2V4MXI4"/>
<dbReference type="InterPro" id="IPR058792">
    <property type="entry name" value="Beta-barrel_RND_2"/>
</dbReference>
<keyword evidence="4" id="KW-0175">Coiled coil</keyword>
<evidence type="ECO:0000259" key="6">
    <source>
        <dbReference type="Pfam" id="PF25917"/>
    </source>
</evidence>
<evidence type="ECO:0000256" key="4">
    <source>
        <dbReference type="SAM" id="Coils"/>
    </source>
</evidence>
<organism evidence="9 10">
    <name type="scientific">Litorivita pollutaquae</name>
    <dbReference type="NCBI Taxonomy" id="2200892"/>
    <lineage>
        <taxon>Bacteria</taxon>
        <taxon>Pseudomonadati</taxon>
        <taxon>Pseudomonadota</taxon>
        <taxon>Alphaproteobacteria</taxon>
        <taxon>Rhodobacterales</taxon>
        <taxon>Paracoccaceae</taxon>
        <taxon>Litorivita</taxon>
    </lineage>
</organism>
<dbReference type="SUPFAM" id="SSF111369">
    <property type="entry name" value="HlyD-like secretion proteins"/>
    <property type="match status" value="1"/>
</dbReference>
<evidence type="ECO:0000256" key="2">
    <source>
        <dbReference type="ARBA" id="ARBA00009477"/>
    </source>
</evidence>
<dbReference type="Gene3D" id="2.40.420.20">
    <property type="match status" value="1"/>
</dbReference>
<comment type="subcellular location">
    <subcellularLocation>
        <location evidence="1">Cell envelope</location>
    </subcellularLocation>
</comment>
<evidence type="ECO:0000313" key="10">
    <source>
        <dbReference type="Proteomes" id="UP000248012"/>
    </source>
</evidence>
<evidence type="ECO:0000256" key="5">
    <source>
        <dbReference type="SAM" id="MobiDB-lite"/>
    </source>
</evidence>
<dbReference type="FunFam" id="2.40.30.170:FF:000010">
    <property type="entry name" value="Efflux RND transporter periplasmic adaptor subunit"/>
    <property type="match status" value="1"/>
</dbReference>
<dbReference type="PANTHER" id="PTHR30469">
    <property type="entry name" value="MULTIDRUG RESISTANCE PROTEIN MDTA"/>
    <property type="match status" value="1"/>
</dbReference>
<name>A0A2V4MXI4_9RHOB</name>
<feature type="region of interest" description="Disordered" evidence="5">
    <location>
        <begin position="349"/>
        <end position="414"/>
    </location>
</feature>
<proteinExistence type="inferred from homology"/>
<dbReference type="Proteomes" id="UP000248012">
    <property type="component" value="Unassembled WGS sequence"/>
</dbReference>
<dbReference type="RefSeq" id="WP_110797313.1">
    <property type="nucleotide sequence ID" value="NZ_KZ826494.1"/>
</dbReference>
<reference evidence="9 10" key="1">
    <citation type="submission" date="2018-05" db="EMBL/GenBank/DDBJ databases">
        <title>Oceanovita maritima gen. nov., sp. nov., a marine bacterium in the family Rhodobacteraceae isolated from surface seawater of Lundu port Xiamen, China.</title>
        <authorList>
            <person name="Hetharua B.H."/>
            <person name="Min D."/>
            <person name="Liao H."/>
            <person name="Tian Y."/>
        </authorList>
    </citation>
    <scope>NUCLEOTIDE SEQUENCE [LARGE SCALE GENOMIC DNA]</scope>
    <source>
        <strain evidence="9 10">FSX-11</strain>
    </source>
</reference>
<dbReference type="OrthoDB" id="9806939at2"/>
<dbReference type="Gene3D" id="1.10.287.470">
    <property type="entry name" value="Helix hairpin bin"/>
    <property type="match status" value="1"/>
</dbReference>
<dbReference type="InterPro" id="IPR058625">
    <property type="entry name" value="MdtA-like_BSH"/>
</dbReference>
<sequence>MIKRLIIAVIVLGLIGVGVVGFNMFRDNMIADIFANRSAPAVPVSTVIADTGEWAPGLEAIGTVYAARGIELSVEAGGIVREVNFRANQRVEEGQVLLTISDTIELAQKAAAVAAQQLAQQSLDRVTSLGERGVAASSAVQEAQANLSSAKAQVKQIQAQIDQKVIKAPFSGEIGIPQVEVGEFVSTGAQIATLQDTSTLRVDFSLPEQQLPRIKAGQQVEVTSEAGALARGRITAIEPQIDPVTRLVSIRAELDDFDSGLNPGQFVRVRISLPVEDGVIALPQTAVVASLYGDHVYKVVSNNKDGEDAGFVTRQVFVETGLHQDDRVEVTKGVAPGDRIVIAGQNRLSSGSPVTLSEAAAAEKGDSSQAKKDEAPQADANDTPKVDTADAGNAAALDTHADEATKAIEAEASE</sequence>
<protein>
    <submittedName>
        <fullName evidence="9">Efflux transporter periplasmic adaptor subunit</fullName>
    </submittedName>
</protein>
<dbReference type="NCBIfam" id="TIGR01730">
    <property type="entry name" value="RND_mfp"/>
    <property type="match status" value="1"/>
</dbReference>
<feature type="domain" description="CusB-like beta-barrel" evidence="7">
    <location>
        <begin position="202"/>
        <end position="272"/>
    </location>
</feature>
<dbReference type="Pfam" id="PF25967">
    <property type="entry name" value="RND-MFP_C"/>
    <property type="match status" value="1"/>
</dbReference>
<evidence type="ECO:0000259" key="7">
    <source>
        <dbReference type="Pfam" id="PF25954"/>
    </source>
</evidence>